<dbReference type="CDD" id="cd00067">
    <property type="entry name" value="GAL4"/>
    <property type="match status" value="1"/>
</dbReference>
<dbReference type="Pfam" id="PF13561">
    <property type="entry name" value="adh_short_C2"/>
    <property type="match status" value="1"/>
</dbReference>
<dbReference type="EMBL" id="LFIV01000174">
    <property type="protein sequence ID" value="KZL66505.1"/>
    <property type="molecule type" value="Genomic_DNA"/>
</dbReference>
<evidence type="ECO:0000256" key="1">
    <source>
        <dbReference type="ARBA" id="ARBA00022723"/>
    </source>
</evidence>
<evidence type="ECO:0000256" key="2">
    <source>
        <dbReference type="ARBA" id="ARBA00022833"/>
    </source>
</evidence>
<evidence type="ECO:0000313" key="9">
    <source>
        <dbReference type="Proteomes" id="UP000076552"/>
    </source>
</evidence>
<dbReference type="STRING" id="708197.A0A166P8U2"/>
<dbReference type="InterPro" id="IPR052360">
    <property type="entry name" value="Transcr_Regulatory_Proteins"/>
</dbReference>
<organism evidence="8 9">
    <name type="scientific">Colletotrichum tofieldiae</name>
    <dbReference type="NCBI Taxonomy" id="708197"/>
    <lineage>
        <taxon>Eukaryota</taxon>
        <taxon>Fungi</taxon>
        <taxon>Dikarya</taxon>
        <taxon>Ascomycota</taxon>
        <taxon>Pezizomycotina</taxon>
        <taxon>Sordariomycetes</taxon>
        <taxon>Hypocreomycetidae</taxon>
        <taxon>Glomerellales</taxon>
        <taxon>Glomerellaceae</taxon>
        <taxon>Colletotrichum</taxon>
        <taxon>Colletotrichum spaethianum species complex</taxon>
    </lineage>
</organism>
<dbReference type="GO" id="GO:0003677">
    <property type="term" value="F:DNA binding"/>
    <property type="evidence" value="ECO:0007669"/>
    <property type="project" value="UniProtKB-KW"/>
</dbReference>
<dbReference type="GO" id="GO:0000981">
    <property type="term" value="F:DNA-binding transcription factor activity, RNA polymerase II-specific"/>
    <property type="evidence" value="ECO:0007669"/>
    <property type="project" value="InterPro"/>
</dbReference>
<dbReference type="Pfam" id="PF00172">
    <property type="entry name" value="Zn_clus"/>
    <property type="match status" value="1"/>
</dbReference>
<keyword evidence="4" id="KW-0238">DNA-binding</keyword>
<gene>
    <name evidence="8" type="ORF">CT0861_01908</name>
</gene>
<dbReference type="AlphaFoldDB" id="A0A166P8U2"/>
<dbReference type="GO" id="GO:0008270">
    <property type="term" value="F:zinc ion binding"/>
    <property type="evidence" value="ECO:0007669"/>
    <property type="project" value="InterPro"/>
</dbReference>
<name>A0A166P8U2_9PEZI</name>
<dbReference type="Proteomes" id="UP000076552">
    <property type="component" value="Unassembled WGS sequence"/>
</dbReference>
<keyword evidence="2" id="KW-0862">Zinc</keyword>
<proteinExistence type="predicted"/>
<dbReference type="InterPro" id="IPR036291">
    <property type="entry name" value="NAD(P)-bd_dom_sf"/>
</dbReference>
<keyword evidence="9" id="KW-1185">Reference proteome</keyword>
<dbReference type="PRINTS" id="PR00081">
    <property type="entry name" value="GDHRDH"/>
</dbReference>
<reference evidence="8 9" key="1">
    <citation type="submission" date="2015-06" db="EMBL/GenBank/DDBJ databases">
        <title>Survival trade-offs in plant roots during colonization by closely related pathogenic and mutualistic fungi.</title>
        <authorList>
            <person name="Hacquard S."/>
            <person name="Kracher B."/>
            <person name="Hiruma K."/>
            <person name="Weinman A."/>
            <person name="Muench P."/>
            <person name="Garrido Oter R."/>
            <person name="Ver Loren van Themaat E."/>
            <person name="Dallerey J.-F."/>
            <person name="Damm U."/>
            <person name="Henrissat B."/>
            <person name="Lespinet O."/>
            <person name="Thon M."/>
            <person name="Kemen E."/>
            <person name="McHardy A.C."/>
            <person name="Schulze-Lefert P."/>
            <person name="O'Connell R.J."/>
        </authorList>
    </citation>
    <scope>NUCLEOTIDE SEQUENCE [LARGE SCALE GENOMIC DNA]</scope>
    <source>
        <strain evidence="8 9">0861</strain>
    </source>
</reference>
<feature type="domain" description="Zn(2)-C6 fungal-type" evidence="7">
    <location>
        <begin position="7"/>
        <end position="55"/>
    </location>
</feature>
<evidence type="ECO:0000256" key="5">
    <source>
        <dbReference type="ARBA" id="ARBA00023163"/>
    </source>
</evidence>
<evidence type="ECO:0000256" key="4">
    <source>
        <dbReference type="ARBA" id="ARBA00023125"/>
    </source>
</evidence>
<dbReference type="InterPro" id="IPR036864">
    <property type="entry name" value="Zn2-C6_fun-type_DNA-bd_sf"/>
</dbReference>
<keyword evidence="6" id="KW-0539">Nucleus</keyword>
<keyword evidence="5" id="KW-0804">Transcription</keyword>
<accession>A0A166P8U2</accession>
<dbReference type="Gene3D" id="3.40.50.720">
    <property type="entry name" value="NAD(P)-binding Rossmann-like Domain"/>
    <property type="match status" value="1"/>
</dbReference>
<protein>
    <submittedName>
        <fullName evidence="8">C6 zinc finger domain protein</fullName>
    </submittedName>
</protein>
<evidence type="ECO:0000256" key="6">
    <source>
        <dbReference type="ARBA" id="ARBA00023242"/>
    </source>
</evidence>
<keyword evidence="1" id="KW-0479">Metal-binding</keyword>
<dbReference type="Gene3D" id="4.10.240.10">
    <property type="entry name" value="Zn(2)-C6 fungal-type DNA-binding domain"/>
    <property type="match status" value="1"/>
</dbReference>
<dbReference type="InterPro" id="IPR001138">
    <property type="entry name" value="Zn2Cys6_DnaBD"/>
</dbReference>
<keyword evidence="3" id="KW-0805">Transcription regulation</keyword>
<dbReference type="PANTHER" id="PTHR36206">
    <property type="entry name" value="ASPERCRYPTIN BIOSYNTHESIS CLUSTER-SPECIFIC TRANSCRIPTION REGULATOR ATNN-RELATED"/>
    <property type="match status" value="1"/>
</dbReference>
<evidence type="ECO:0000256" key="3">
    <source>
        <dbReference type="ARBA" id="ARBA00023015"/>
    </source>
</evidence>
<evidence type="ECO:0000259" key="7">
    <source>
        <dbReference type="SMART" id="SM00066"/>
    </source>
</evidence>
<dbReference type="SUPFAM" id="SSF51735">
    <property type="entry name" value="NAD(P)-binding Rossmann-fold domains"/>
    <property type="match status" value="1"/>
</dbReference>
<evidence type="ECO:0000313" key="8">
    <source>
        <dbReference type="EMBL" id="KZL66505.1"/>
    </source>
</evidence>
<sequence>MARKGSRKVRTGCITCNFYSRIRKVKCDEAKPACNRCMSTGRNCSGYTPGYQQAISLWQPNQAFPGIGRFSEGRALHYFCEVAGPVMSGAMDPYFWTHVVMQFSNFEPAVRHAVISTSSLYEQAQTTFEFGAVVHQENQHFTFRHYNAAIRELRAMKTEDRLPVILLVCVLFICIETMRSNRKGALLHIRHGVEILKSICVERRPPWVIEHLVPIFRRLSEFTLFFGDKESDVPDIKELEEPTPPFFATVSDAQMMLDMIFNQTAQLIRSIQNAKQASHTDPPQPESPEVALITPERLLEQAAIHRLLDQWLKLFIEYEGIMPKDTTTSNHLKSKLDNRTKVLRCFLLVRFECCRIWVSMAFDASEAGYGKFLDNFQRALKHLLWLEAEVPAPLQVMVSKHPYFIFEAGFVAILFFLAYACPQLEMRLEFLRLMPVLGQPREALWEADILTAAIKKKIELEHGIKLNNSGRPLYAPSYVDSSDDLRTIDLWKDSQAEENLCVDDQGTSSRSIKLMVKDTLNGLNVTTIDIFVNNAISPDVSKVSDMKTFQAKDFSETMVANVYSAISLADTFMEYAPKYGGRVVNIPGLASKTGKTGPKMANGATNVAVDSYTRSFANIFASTSAMTFNSVVVGTTDTEALAAVKELKGFINSKVEVTSAAARLGAPDNIAYIVMFLASEEERWVTALP</sequence>
<dbReference type="SUPFAM" id="SSF57701">
    <property type="entry name" value="Zn2/Cys6 DNA-binding domain"/>
    <property type="match status" value="1"/>
</dbReference>
<comment type="caution">
    <text evidence="8">The sequence shown here is derived from an EMBL/GenBank/DDBJ whole genome shotgun (WGS) entry which is preliminary data.</text>
</comment>
<dbReference type="SMART" id="SM00066">
    <property type="entry name" value="GAL4"/>
    <property type="match status" value="1"/>
</dbReference>
<dbReference type="PANTHER" id="PTHR36206:SF16">
    <property type="entry name" value="TRANSCRIPTION FACTOR DOMAIN-CONTAINING PROTEIN-RELATED"/>
    <property type="match status" value="1"/>
</dbReference>
<dbReference type="InterPro" id="IPR002347">
    <property type="entry name" value="SDR_fam"/>
</dbReference>